<feature type="non-terminal residue" evidence="2">
    <location>
        <position position="1"/>
    </location>
</feature>
<evidence type="ECO:0000259" key="1">
    <source>
        <dbReference type="PROSITE" id="PS50994"/>
    </source>
</evidence>
<dbReference type="GO" id="GO:0003676">
    <property type="term" value="F:nucleic acid binding"/>
    <property type="evidence" value="ECO:0007669"/>
    <property type="project" value="InterPro"/>
</dbReference>
<proteinExistence type="predicted"/>
<dbReference type="SUPFAM" id="SSF53098">
    <property type="entry name" value="Ribonuclease H-like"/>
    <property type="match status" value="1"/>
</dbReference>
<gene>
    <name evidence="2" type="ORF">METZ01_LOCUS452598</name>
</gene>
<feature type="domain" description="Integrase catalytic" evidence="1">
    <location>
        <begin position="1"/>
        <end position="62"/>
    </location>
</feature>
<sequence length="62" mass="7006">VLSEAIEEEGAPSYIRSDNGSEFIAHQVPQWLADKNIKVIYIDPGQSLAKRFHRVVSQPLTR</sequence>
<protein>
    <recommendedName>
        <fullName evidence="1">Integrase catalytic domain-containing protein</fullName>
    </recommendedName>
</protein>
<dbReference type="InterPro" id="IPR012337">
    <property type="entry name" value="RNaseH-like_sf"/>
</dbReference>
<dbReference type="InterPro" id="IPR001584">
    <property type="entry name" value="Integrase_cat-core"/>
</dbReference>
<dbReference type="GO" id="GO:0015074">
    <property type="term" value="P:DNA integration"/>
    <property type="evidence" value="ECO:0007669"/>
    <property type="project" value="InterPro"/>
</dbReference>
<dbReference type="EMBL" id="UINC01187167">
    <property type="protein sequence ID" value="SVD99744.1"/>
    <property type="molecule type" value="Genomic_DNA"/>
</dbReference>
<name>A0A382ZW60_9ZZZZ</name>
<dbReference type="AlphaFoldDB" id="A0A382ZW60"/>
<dbReference type="InterPro" id="IPR036397">
    <property type="entry name" value="RNaseH_sf"/>
</dbReference>
<evidence type="ECO:0000313" key="2">
    <source>
        <dbReference type="EMBL" id="SVD99744.1"/>
    </source>
</evidence>
<dbReference type="PROSITE" id="PS50994">
    <property type="entry name" value="INTEGRASE"/>
    <property type="match status" value="1"/>
</dbReference>
<organism evidence="2">
    <name type="scientific">marine metagenome</name>
    <dbReference type="NCBI Taxonomy" id="408172"/>
    <lineage>
        <taxon>unclassified sequences</taxon>
        <taxon>metagenomes</taxon>
        <taxon>ecological metagenomes</taxon>
    </lineage>
</organism>
<reference evidence="2" key="1">
    <citation type="submission" date="2018-05" db="EMBL/GenBank/DDBJ databases">
        <authorList>
            <person name="Lanie J.A."/>
            <person name="Ng W.-L."/>
            <person name="Kazmierczak K.M."/>
            <person name="Andrzejewski T.M."/>
            <person name="Davidsen T.M."/>
            <person name="Wayne K.J."/>
            <person name="Tettelin H."/>
            <person name="Glass J.I."/>
            <person name="Rusch D."/>
            <person name="Podicherti R."/>
            <person name="Tsui H.-C.T."/>
            <person name="Winkler M.E."/>
        </authorList>
    </citation>
    <scope>NUCLEOTIDE SEQUENCE</scope>
</reference>
<dbReference type="Gene3D" id="3.30.420.10">
    <property type="entry name" value="Ribonuclease H-like superfamily/Ribonuclease H"/>
    <property type="match status" value="1"/>
</dbReference>
<accession>A0A382ZW60</accession>